<dbReference type="Gene3D" id="3.40.50.10190">
    <property type="entry name" value="BRCT domain"/>
    <property type="match status" value="2"/>
</dbReference>
<keyword evidence="5" id="KW-1185">Reference proteome</keyword>
<feature type="compositionally biased region" description="Polar residues" evidence="1">
    <location>
        <begin position="154"/>
        <end position="174"/>
    </location>
</feature>
<dbReference type="EMBL" id="KI894034">
    <property type="protein sequence ID" value="OBR83367.1"/>
    <property type="molecule type" value="Genomic_DNA"/>
</dbReference>
<dbReference type="KEGG" id="kdj:28970631"/>
<name>A0A1A5ZZY8_9TREE</name>
<feature type="region of interest" description="Disordered" evidence="1">
    <location>
        <begin position="1"/>
        <end position="39"/>
    </location>
</feature>
<dbReference type="InterPro" id="IPR036420">
    <property type="entry name" value="BRCT_dom_sf"/>
</dbReference>
<evidence type="ECO:0000313" key="3">
    <source>
        <dbReference type="EMBL" id="OBR83367.1"/>
    </source>
</evidence>
<evidence type="ECO:0000256" key="1">
    <source>
        <dbReference type="SAM" id="MobiDB-lite"/>
    </source>
</evidence>
<dbReference type="OrthoDB" id="427711at2759"/>
<dbReference type="EMBL" id="CP144538">
    <property type="protein sequence ID" value="WWC64913.1"/>
    <property type="molecule type" value="Genomic_DNA"/>
</dbReference>
<feature type="compositionally biased region" description="Polar residues" evidence="1">
    <location>
        <begin position="13"/>
        <end position="22"/>
    </location>
</feature>
<organism evidence="3">
    <name type="scientific">Kwoniella dejecticola CBS 10117</name>
    <dbReference type="NCBI Taxonomy" id="1296121"/>
    <lineage>
        <taxon>Eukaryota</taxon>
        <taxon>Fungi</taxon>
        <taxon>Dikarya</taxon>
        <taxon>Basidiomycota</taxon>
        <taxon>Agaricomycotina</taxon>
        <taxon>Tremellomycetes</taxon>
        <taxon>Tremellales</taxon>
        <taxon>Cryptococcaceae</taxon>
        <taxon>Kwoniella</taxon>
    </lineage>
</organism>
<dbReference type="SUPFAM" id="SSF52113">
    <property type="entry name" value="BRCT domain"/>
    <property type="match status" value="2"/>
</dbReference>
<reference evidence="4" key="3">
    <citation type="submission" date="2024-02" db="EMBL/GenBank/DDBJ databases">
        <title>Comparative genomics of Cryptococcus and Kwoniella reveals pathogenesis evolution and contrasting modes of karyotype evolution via chromosome fusion or intercentromeric recombination.</title>
        <authorList>
            <person name="Coelho M.A."/>
            <person name="David-Palma M."/>
            <person name="Shea T."/>
            <person name="Bowers K."/>
            <person name="McGinley-Smith S."/>
            <person name="Mohammad A.W."/>
            <person name="Gnirke A."/>
            <person name="Yurkov A.M."/>
            <person name="Nowrousian M."/>
            <person name="Sun S."/>
            <person name="Cuomo C.A."/>
            <person name="Heitman J."/>
        </authorList>
    </citation>
    <scope>NUCLEOTIDE SEQUENCE</scope>
    <source>
        <strain evidence="4">CBS 10117</strain>
    </source>
</reference>
<accession>A0A1A5ZZY8</accession>
<sequence>MSLPRDPRKQTVKSDQNTNPSPSKALLFRGEKSHVHGPTTQRCREIEDYLVREAGGLIVDQATCTFIVTTLQTPYLRSYAESLPKLNGEKVISLDWITESVNRGMFLSRATFWAIPRTEVCRRQEECPEQTSGMINLVKEASSSQPNLLPGLESSVTGTSGSRWKSLPGSTSSRNHYRVSQSESSKQQSETKLTNANQSLRLGQEDAQVRCPSGITMAGNWNNAMVDDPSRYAIFTKHDFWVVGGPARRKLLEELIQRASRVVFFPPNHGFLDQTRIDHKRAVIHNCPCVTYKWVEASFAAGRLLDETEYQIRAEDLFDNAFWGESQSYGLRTRTKRRTSLSDLLEAAKKSTEPPNDSSNANSVYITAPGPPNDVDRYPTPASPTRNFQSDVLHHPTTATAASSEEKKFENTQQPGSSGGRQFAEENWQPGNHEVNVHAANESSDFEGDPVMVSEMEEDSFADLAGLFSSDNEDEDTAAEVIDNKGDQGNTGTTLTSGTIQPANTQSENAGGPANSVSSDKHKRSSIGRGSTASGLEIGRNSETDEEDDGDTPLRIKRKRPFTSPSKSLVEAPKPTTVSTGKRLKSGKVGGHGSGVEGLRSEVLPRDREKYNALLEILSEKVKNNDLPDGLKKFLATRDGAPWLYKKYRNLFRKALPDLPLSAFQQRSRNNKVNL</sequence>
<dbReference type="Proteomes" id="UP000078595">
    <property type="component" value="Chromosome 9"/>
</dbReference>
<feature type="compositionally biased region" description="Low complexity" evidence="1">
    <location>
        <begin position="180"/>
        <end position="190"/>
    </location>
</feature>
<protein>
    <recommendedName>
        <fullName evidence="2">BRCT domain-containing protein</fullName>
    </recommendedName>
</protein>
<evidence type="ECO:0000313" key="5">
    <source>
        <dbReference type="Proteomes" id="UP000078595"/>
    </source>
</evidence>
<evidence type="ECO:0000313" key="4">
    <source>
        <dbReference type="EMBL" id="WWC64913.1"/>
    </source>
</evidence>
<feature type="region of interest" description="Disordered" evidence="1">
    <location>
        <begin position="347"/>
        <end position="426"/>
    </location>
</feature>
<dbReference type="GeneID" id="28970631"/>
<dbReference type="PROSITE" id="PS50172">
    <property type="entry name" value="BRCT"/>
    <property type="match status" value="1"/>
</dbReference>
<feature type="domain" description="BRCT" evidence="2">
    <location>
        <begin position="23"/>
        <end position="114"/>
    </location>
</feature>
<gene>
    <name evidence="3" type="ORF">I303_06932</name>
    <name evidence="4" type="ORF">I303_107527</name>
</gene>
<feature type="compositionally biased region" description="Polar residues" evidence="1">
    <location>
        <begin position="353"/>
        <end position="365"/>
    </location>
</feature>
<feature type="region of interest" description="Disordered" evidence="1">
    <location>
        <begin position="145"/>
        <end position="198"/>
    </location>
</feature>
<dbReference type="InterPro" id="IPR001357">
    <property type="entry name" value="BRCT_dom"/>
</dbReference>
<feature type="compositionally biased region" description="Polar residues" evidence="1">
    <location>
        <begin position="487"/>
        <end position="509"/>
    </location>
</feature>
<dbReference type="RefSeq" id="XP_018261209.1">
    <property type="nucleotide sequence ID" value="XM_018410206.1"/>
</dbReference>
<reference evidence="3" key="1">
    <citation type="submission" date="2013-07" db="EMBL/GenBank/DDBJ databases">
        <title>The Genome Sequence of Cryptococcus dejecticola CBS10117.</title>
        <authorList>
            <consortium name="The Broad Institute Genome Sequencing Platform"/>
            <person name="Cuomo C."/>
            <person name="Litvintseva A."/>
            <person name="Chen Y."/>
            <person name="Heitman J."/>
            <person name="Sun S."/>
            <person name="Springer D."/>
            <person name="Dromer F."/>
            <person name="Young S.K."/>
            <person name="Zeng Q."/>
            <person name="Gargeya S."/>
            <person name="Fitzgerald M."/>
            <person name="Abouelleil A."/>
            <person name="Alvarado L."/>
            <person name="Berlin A.M."/>
            <person name="Chapman S.B."/>
            <person name="Dewar J."/>
            <person name="Goldberg J."/>
            <person name="Griggs A."/>
            <person name="Gujja S."/>
            <person name="Hansen M."/>
            <person name="Howarth C."/>
            <person name="Imamovic A."/>
            <person name="Larimer J."/>
            <person name="McCowan C."/>
            <person name="Murphy C."/>
            <person name="Pearson M."/>
            <person name="Priest M."/>
            <person name="Roberts A."/>
            <person name="Saif S."/>
            <person name="Shea T."/>
            <person name="Sykes S."/>
            <person name="Wortman J."/>
            <person name="Nusbaum C."/>
            <person name="Birren B."/>
        </authorList>
    </citation>
    <scope>NUCLEOTIDE SEQUENCE [LARGE SCALE GENOMIC DNA]</scope>
    <source>
        <strain evidence="3">CBS 10117</strain>
    </source>
</reference>
<evidence type="ECO:0000259" key="2">
    <source>
        <dbReference type="PROSITE" id="PS50172"/>
    </source>
</evidence>
<dbReference type="VEuPathDB" id="FungiDB:I303_06932"/>
<proteinExistence type="predicted"/>
<reference evidence="4" key="2">
    <citation type="submission" date="2013-07" db="EMBL/GenBank/DDBJ databases">
        <authorList>
            <consortium name="The Broad Institute Genome Sequencing Platform"/>
            <person name="Cuomo C."/>
            <person name="Litvintseva A."/>
            <person name="Chen Y."/>
            <person name="Heitman J."/>
            <person name="Sun S."/>
            <person name="Springer D."/>
            <person name="Dromer F."/>
            <person name="Young S.K."/>
            <person name="Zeng Q."/>
            <person name="Gargeya S."/>
            <person name="Fitzgerald M."/>
            <person name="Abouelleil A."/>
            <person name="Alvarado L."/>
            <person name="Berlin A.M."/>
            <person name="Chapman S.B."/>
            <person name="Dewar J."/>
            <person name="Goldberg J."/>
            <person name="Griggs A."/>
            <person name="Gujja S."/>
            <person name="Hansen M."/>
            <person name="Howarth C."/>
            <person name="Imamovic A."/>
            <person name="Larimer J."/>
            <person name="McCowan C."/>
            <person name="Murphy C."/>
            <person name="Pearson M."/>
            <person name="Priest M."/>
            <person name="Roberts A."/>
            <person name="Saif S."/>
            <person name="Shea T."/>
            <person name="Sykes S."/>
            <person name="Wortman J."/>
            <person name="Nusbaum C."/>
            <person name="Birren B."/>
        </authorList>
    </citation>
    <scope>NUCLEOTIDE SEQUENCE</scope>
    <source>
        <strain evidence="4">CBS 10117</strain>
    </source>
</reference>
<feature type="region of interest" description="Disordered" evidence="1">
    <location>
        <begin position="482"/>
        <end position="598"/>
    </location>
</feature>
<dbReference type="AlphaFoldDB" id="A0A1A5ZZY8"/>